<evidence type="ECO:0000256" key="2">
    <source>
        <dbReference type="ARBA" id="ARBA00022837"/>
    </source>
</evidence>
<dbReference type="GO" id="GO:0005509">
    <property type="term" value="F:calcium ion binding"/>
    <property type="evidence" value="ECO:0007669"/>
    <property type="project" value="InterPro"/>
</dbReference>
<dbReference type="InterPro" id="IPR002048">
    <property type="entry name" value="EF_hand_dom"/>
</dbReference>
<feature type="region of interest" description="Disordered" evidence="3">
    <location>
        <begin position="1"/>
        <end position="21"/>
    </location>
</feature>
<keyword evidence="2" id="KW-0106">Calcium</keyword>
<evidence type="ECO:0000259" key="4">
    <source>
        <dbReference type="PROSITE" id="PS50222"/>
    </source>
</evidence>
<evidence type="ECO:0000313" key="5">
    <source>
        <dbReference type="EMBL" id="PSS17245.1"/>
    </source>
</evidence>
<feature type="compositionally biased region" description="Basic residues" evidence="3">
    <location>
        <begin position="1"/>
        <end position="11"/>
    </location>
</feature>
<dbReference type="SMART" id="SM00054">
    <property type="entry name" value="EFh"/>
    <property type="match status" value="1"/>
</dbReference>
<keyword evidence="1" id="KW-0677">Repeat</keyword>
<sequence>MAIGHLHHHSVSKGAQSDGKREMTMEQFIEWLRGFDKDNDGRISQDELKEAVRATGGWFSTWKSKRGVKSADLNGDGFIDQNEITRLAEFARKQLGMRIVGC</sequence>
<accession>A0A2R6QXZ7</accession>
<dbReference type="InterPro" id="IPR050145">
    <property type="entry name" value="Centrin_CML-like"/>
</dbReference>
<dbReference type="AlphaFoldDB" id="A0A2R6QXZ7"/>
<dbReference type="InParanoid" id="A0A2R6QXZ7"/>
<dbReference type="Pfam" id="PF00036">
    <property type="entry name" value="EF-hand_1"/>
    <property type="match status" value="1"/>
</dbReference>
<dbReference type="CDD" id="cd00051">
    <property type="entry name" value="EFh"/>
    <property type="match status" value="1"/>
</dbReference>
<dbReference type="InterPro" id="IPR011992">
    <property type="entry name" value="EF-hand-dom_pair"/>
</dbReference>
<keyword evidence="6" id="KW-1185">Reference proteome</keyword>
<protein>
    <submittedName>
        <fullName evidence="5">Calcium-binding protein CML23</fullName>
    </submittedName>
</protein>
<organism evidence="5 6">
    <name type="scientific">Actinidia chinensis var. chinensis</name>
    <name type="common">Chinese soft-hair kiwi</name>
    <dbReference type="NCBI Taxonomy" id="1590841"/>
    <lineage>
        <taxon>Eukaryota</taxon>
        <taxon>Viridiplantae</taxon>
        <taxon>Streptophyta</taxon>
        <taxon>Embryophyta</taxon>
        <taxon>Tracheophyta</taxon>
        <taxon>Spermatophyta</taxon>
        <taxon>Magnoliopsida</taxon>
        <taxon>eudicotyledons</taxon>
        <taxon>Gunneridae</taxon>
        <taxon>Pentapetalae</taxon>
        <taxon>asterids</taxon>
        <taxon>Ericales</taxon>
        <taxon>Actinidiaceae</taxon>
        <taxon>Actinidia</taxon>
    </lineage>
</organism>
<dbReference type="PANTHER" id="PTHR23050">
    <property type="entry name" value="CALCIUM BINDING PROTEIN"/>
    <property type="match status" value="1"/>
</dbReference>
<dbReference type="PROSITE" id="PS00018">
    <property type="entry name" value="EF_HAND_1"/>
    <property type="match status" value="2"/>
</dbReference>
<proteinExistence type="predicted"/>
<reference evidence="5 6" key="1">
    <citation type="submission" date="2017-07" db="EMBL/GenBank/DDBJ databases">
        <title>An improved, manually edited Actinidia chinensis var. chinensis (kiwifruit) genome highlights the challenges associated with draft genomes and gene prediction in plants.</title>
        <authorList>
            <person name="Pilkington S."/>
            <person name="Crowhurst R."/>
            <person name="Hilario E."/>
            <person name="Nardozza S."/>
            <person name="Fraser L."/>
            <person name="Peng Y."/>
            <person name="Gunaseelan K."/>
            <person name="Simpson R."/>
            <person name="Tahir J."/>
            <person name="Deroles S."/>
            <person name="Templeton K."/>
            <person name="Luo Z."/>
            <person name="Davy M."/>
            <person name="Cheng C."/>
            <person name="Mcneilage M."/>
            <person name="Scaglione D."/>
            <person name="Liu Y."/>
            <person name="Zhang Q."/>
            <person name="Datson P."/>
            <person name="De Silva N."/>
            <person name="Gardiner S."/>
            <person name="Bassett H."/>
            <person name="Chagne D."/>
            <person name="Mccallum J."/>
            <person name="Dzierzon H."/>
            <person name="Deng C."/>
            <person name="Wang Y.-Y."/>
            <person name="Barron N."/>
            <person name="Manako K."/>
            <person name="Bowen J."/>
            <person name="Foster T."/>
            <person name="Erridge Z."/>
            <person name="Tiffin H."/>
            <person name="Waite C."/>
            <person name="Davies K."/>
            <person name="Grierson E."/>
            <person name="Laing W."/>
            <person name="Kirk R."/>
            <person name="Chen X."/>
            <person name="Wood M."/>
            <person name="Montefiori M."/>
            <person name="Brummell D."/>
            <person name="Schwinn K."/>
            <person name="Catanach A."/>
            <person name="Fullerton C."/>
            <person name="Li D."/>
            <person name="Meiyalaghan S."/>
            <person name="Nieuwenhuizen N."/>
            <person name="Read N."/>
            <person name="Prakash R."/>
            <person name="Hunter D."/>
            <person name="Zhang H."/>
            <person name="Mckenzie M."/>
            <person name="Knabel M."/>
            <person name="Harris A."/>
            <person name="Allan A."/>
            <person name="Chen A."/>
            <person name="Janssen B."/>
            <person name="Plunkett B."/>
            <person name="Dwamena C."/>
            <person name="Voogd C."/>
            <person name="Leif D."/>
            <person name="Lafferty D."/>
            <person name="Souleyre E."/>
            <person name="Varkonyi-Gasic E."/>
            <person name="Gambi F."/>
            <person name="Hanley J."/>
            <person name="Yao J.-L."/>
            <person name="Cheung J."/>
            <person name="David K."/>
            <person name="Warren B."/>
            <person name="Marsh K."/>
            <person name="Snowden K."/>
            <person name="Lin-Wang K."/>
            <person name="Brian L."/>
            <person name="Martinez-Sanchez M."/>
            <person name="Wang M."/>
            <person name="Ileperuma N."/>
            <person name="Macnee N."/>
            <person name="Campin R."/>
            <person name="Mcatee P."/>
            <person name="Drummond R."/>
            <person name="Espley R."/>
            <person name="Ireland H."/>
            <person name="Wu R."/>
            <person name="Atkinson R."/>
            <person name="Karunairetnam S."/>
            <person name="Bulley S."/>
            <person name="Chunkath S."/>
            <person name="Hanley Z."/>
            <person name="Storey R."/>
            <person name="Thrimawithana A."/>
            <person name="Thomson S."/>
            <person name="David C."/>
            <person name="Testolin R."/>
        </authorList>
    </citation>
    <scope>NUCLEOTIDE SEQUENCE [LARGE SCALE GENOMIC DNA]</scope>
    <source>
        <strain evidence="6">cv. Red5</strain>
        <tissue evidence="5">Young leaf</tissue>
    </source>
</reference>
<feature type="domain" description="EF-hand" evidence="4">
    <location>
        <begin position="23"/>
        <end position="58"/>
    </location>
</feature>
<dbReference type="SUPFAM" id="SSF47473">
    <property type="entry name" value="EF-hand"/>
    <property type="match status" value="1"/>
</dbReference>
<dbReference type="STRING" id="1590841.A0A2R6QXZ7"/>
<dbReference type="EMBL" id="NKQK01000011">
    <property type="protein sequence ID" value="PSS17245.1"/>
    <property type="molecule type" value="Genomic_DNA"/>
</dbReference>
<reference evidence="6" key="2">
    <citation type="journal article" date="2018" name="BMC Genomics">
        <title>A manually annotated Actinidia chinensis var. chinensis (kiwifruit) genome highlights the challenges associated with draft genomes and gene prediction in plants.</title>
        <authorList>
            <person name="Pilkington S.M."/>
            <person name="Crowhurst R."/>
            <person name="Hilario E."/>
            <person name="Nardozza S."/>
            <person name="Fraser L."/>
            <person name="Peng Y."/>
            <person name="Gunaseelan K."/>
            <person name="Simpson R."/>
            <person name="Tahir J."/>
            <person name="Deroles S.C."/>
            <person name="Templeton K."/>
            <person name="Luo Z."/>
            <person name="Davy M."/>
            <person name="Cheng C."/>
            <person name="McNeilage M."/>
            <person name="Scaglione D."/>
            <person name="Liu Y."/>
            <person name="Zhang Q."/>
            <person name="Datson P."/>
            <person name="De Silva N."/>
            <person name="Gardiner S.E."/>
            <person name="Bassett H."/>
            <person name="Chagne D."/>
            <person name="McCallum J."/>
            <person name="Dzierzon H."/>
            <person name="Deng C."/>
            <person name="Wang Y.Y."/>
            <person name="Barron L."/>
            <person name="Manako K."/>
            <person name="Bowen J."/>
            <person name="Foster T.M."/>
            <person name="Erridge Z.A."/>
            <person name="Tiffin H."/>
            <person name="Waite C.N."/>
            <person name="Davies K.M."/>
            <person name="Grierson E.P."/>
            <person name="Laing W.A."/>
            <person name="Kirk R."/>
            <person name="Chen X."/>
            <person name="Wood M."/>
            <person name="Montefiori M."/>
            <person name="Brummell D.A."/>
            <person name="Schwinn K.E."/>
            <person name="Catanach A."/>
            <person name="Fullerton C."/>
            <person name="Li D."/>
            <person name="Meiyalaghan S."/>
            <person name="Nieuwenhuizen N."/>
            <person name="Read N."/>
            <person name="Prakash R."/>
            <person name="Hunter D."/>
            <person name="Zhang H."/>
            <person name="McKenzie M."/>
            <person name="Knabel M."/>
            <person name="Harris A."/>
            <person name="Allan A.C."/>
            <person name="Gleave A."/>
            <person name="Chen A."/>
            <person name="Janssen B.J."/>
            <person name="Plunkett B."/>
            <person name="Ampomah-Dwamena C."/>
            <person name="Voogd C."/>
            <person name="Leif D."/>
            <person name="Lafferty D."/>
            <person name="Souleyre E.J.F."/>
            <person name="Varkonyi-Gasic E."/>
            <person name="Gambi F."/>
            <person name="Hanley J."/>
            <person name="Yao J.L."/>
            <person name="Cheung J."/>
            <person name="David K.M."/>
            <person name="Warren B."/>
            <person name="Marsh K."/>
            <person name="Snowden K.C."/>
            <person name="Lin-Wang K."/>
            <person name="Brian L."/>
            <person name="Martinez-Sanchez M."/>
            <person name="Wang M."/>
            <person name="Ileperuma N."/>
            <person name="Macnee N."/>
            <person name="Campin R."/>
            <person name="McAtee P."/>
            <person name="Drummond R.S.M."/>
            <person name="Espley R.V."/>
            <person name="Ireland H.S."/>
            <person name="Wu R."/>
            <person name="Atkinson R.G."/>
            <person name="Karunairetnam S."/>
            <person name="Bulley S."/>
            <person name="Chunkath S."/>
            <person name="Hanley Z."/>
            <person name="Storey R."/>
            <person name="Thrimawithana A.H."/>
            <person name="Thomson S."/>
            <person name="David C."/>
            <person name="Testolin R."/>
            <person name="Huang H."/>
            <person name="Hellens R.P."/>
            <person name="Schaffer R.J."/>
        </authorList>
    </citation>
    <scope>NUCLEOTIDE SEQUENCE [LARGE SCALE GENOMIC DNA]</scope>
    <source>
        <strain evidence="6">cv. Red5</strain>
    </source>
</reference>
<dbReference type="OMA" id="FVDECEI"/>
<comment type="caution">
    <text evidence="5">The sequence shown here is derived from an EMBL/GenBank/DDBJ whole genome shotgun (WGS) entry which is preliminary data.</text>
</comment>
<evidence type="ECO:0000256" key="3">
    <source>
        <dbReference type="SAM" id="MobiDB-lite"/>
    </source>
</evidence>
<dbReference type="PROSITE" id="PS50222">
    <property type="entry name" value="EF_HAND_2"/>
    <property type="match status" value="1"/>
</dbReference>
<name>A0A2R6QXZ7_ACTCC</name>
<evidence type="ECO:0000313" key="6">
    <source>
        <dbReference type="Proteomes" id="UP000241394"/>
    </source>
</evidence>
<dbReference type="OrthoDB" id="26525at2759"/>
<dbReference type="Pfam" id="PF13202">
    <property type="entry name" value="EF-hand_5"/>
    <property type="match status" value="1"/>
</dbReference>
<gene>
    <name evidence="5" type="ORF">CEY00_Acc12033</name>
</gene>
<dbReference type="Gene3D" id="1.10.238.10">
    <property type="entry name" value="EF-hand"/>
    <property type="match status" value="1"/>
</dbReference>
<dbReference type="InterPro" id="IPR018247">
    <property type="entry name" value="EF_Hand_1_Ca_BS"/>
</dbReference>
<evidence type="ECO:0000256" key="1">
    <source>
        <dbReference type="ARBA" id="ARBA00022737"/>
    </source>
</evidence>
<dbReference type="Proteomes" id="UP000241394">
    <property type="component" value="Chromosome LG11"/>
</dbReference>
<dbReference type="Gramene" id="PSS17245">
    <property type="protein sequence ID" value="PSS17245"/>
    <property type="gene ID" value="CEY00_Acc12033"/>
</dbReference>